<evidence type="ECO:0000313" key="2">
    <source>
        <dbReference type="EMBL" id="MBT0608956.1"/>
    </source>
</evidence>
<gene>
    <name evidence="2" type="ORF">KIV10_12245</name>
</gene>
<name>A0ABS5S6X5_9FLAO</name>
<organism evidence="2 3">
    <name type="scientific">Aequorivita echinoideorum</name>
    <dbReference type="NCBI Taxonomy" id="1549647"/>
    <lineage>
        <taxon>Bacteria</taxon>
        <taxon>Pseudomonadati</taxon>
        <taxon>Bacteroidota</taxon>
        <taxon>Flavobacteriia</taxon>
        <taxon>Flavobacteriales</taxon>
        <taxon>Flavobacteriaceae</taxon>
        <taxon>Aequorivita</taxon>
    </lineage>
</organism>
<proteinExistence type="predicted"/>
<keyword evidence="3" id="KW-1185">Reference proteome</keyword>
<dbReference type="RefSeq" id="WP_214114164.1">
    <property type="nucleotide sequence ID" value="NZ_JAHCTB010000005.1"/>
</dbReference>
<sequence length="217" mass="25156">MTFTNGLEKKVSYTATNTYSVLNEYSDKTKNVWIVFHGMGYLSKYFINYFSELNSEENFIIAPQAPAKYYQDSNFKRIGASWLTRENTEDETKNILRYMDKIFETEIPKEINNLIVMGYSQGVSIATRWVASRKINCNHLLLHSGGIPKELKKEDFDFLNPKTKVTYLYGDNDPYITEARKTEAHLQASELFGKQLKVEVFQGVHEVNTNFLKELAK</sequence>
<dbReference type="Proteomes" id="UP001297092">
    <property type="component" value="Unassembled WGS sequence"/>
</dbReference>
<comment type="caution">
    <text evidence="2">The sequence shown here is derived from an EMBL/GenBank/DDBJ whole genome shotgun (WGS) entry which is preliminary data.</text>
</comment>
<evidence type="ECO:0000313" key="3">
    <source>
        <dbReference type="Proteomes" id="UP001297092"/>
    </source>
</evidence>
<evidence type="ECO:0000259" key="1">
    <source>
        <dbReference type="Pfam" id="PF02230"/>
    </source>
</evidence>
<protein>
    <submittedName>
        <fullName evidence="2">Esterase</fullName>
    </submittedName>
</protein>
<dbReference type="Pfam" id="PF02230">
    <property type="entry name" value="Abhydrolase_2"/>
    <property type="match status" value="1"/>
</dbReference>
<dbReference type="EMBL" id="JAHCTB010000005">
    <property type="protein sequence ID" value="MBT0608956.1"/>
    <property type="molecule type" value="Genomic_DNA"/>
</dbReference>
<accession>A0ABS5S6X5</accession>
<dbReference type="SUPFAM" id="SSF53474">
    <property type="entry name" value="alpha/beta-Hydrolases"/>
    <property type="match status" value="1"/>
</dbReference>
<dbReference type="Gene3D" id="3.40.50.1820">
    <property type="entry name" value="alpha/beta hydrolase"/>
    <property type="match status" value="1"/>
</dbReference>
<dbReference type="InterPro" id="IPR003140">
    <property type="entry name" value="PLipase/COase/thioEstase"/>
</dbReference>
<dbReference type="InterPro" id="IPR029058">
    <property type="entry name" value="AB_hydrolase_fold"/>
</dbReference>
<feature type="domain" description="Phospholipase/carboxylesterase/thioesterase" evidence="1">
    <location>
        <begin position="19"/>
        <end position="215"/>
    </location>
</feature>
<reference evidence="2 3" key="1">
    <citation type="submission" date="2021-05" db="EMBL/GenBank/DDBJ databases">
        <title>Aequorivita echinoideorum JCM 30378 genome.</title>
        <authorList>
            <person name="Zhang H."/>
            <person name="Li C."/>
        </authorList>
    </citation>
    <scope>NUCLEOTIDE SEQUENCE [LARGE SCALE GENOMIC DNA]</scope>
    <source>
        <strain evidence="2 3">JCM30378</strain>
    </source>
</reference>